<protein>
    <submittedName>
        <fullName evidence="1">Uncharacterized protein</fullName>
    </submittedName>
</protein>
<dbReference type="Proteomes" id="UP000199515">
    <property type="component" value="Unassembled WGS sequence"/>
</dbReference>
<proteinExistence type="predicted"/>
<sequence>MAPGYDDRGYEMWIEDHYDENGHYTEDAKVTQIGIEWIPGFDCLSFGDG</sequence>
<evidence type="ECO:0000313" key="1">
    <source>
        <dbReference type="EMBL" id="SDX72531.1"/>
    </source>
</evidence>
<dbReference type="AlphaFoldDB" id="A0A1H3E1H5"/>
<organism evidence="1 2">
    <name type="scientific">Amycolatopsis xylanica</name>
    <dbReference type="NCBI Taxonomy" id="589385"/>
    <lineage>
        <taxon>Bacteria</taxon>
        <taxon>Bacillati</taxon>
        <taxon>Actinomycetota</taxon>
        <taxon>Actinomycetes</taxon>
        <taxon>Pseudonocardiales</taxon>
        <taxon>Pseudonocardiaceae</taxon>
        <taxon>Amycolatopsis</taxon>
    </lineage>
</organism>
<dbReference type="EMBL" id="FNON01000003">
    <property type="protein sequence ID" value="SDX72531.1"/>
    <property type="molecule type" value="Genomic_DNA"/>
</dbReference>
<keyword evidence="2" id="KW-1185">Reference proteome</keyword>
<dbReference type="RefSeq" id="WP_176968650.1">
    <property type="nucleotide sequence ID" value="NZ_FNON01000003.1"/>
</dbReference>
<evidence type="ECO:0000313" key="2">
    <source>
        <dbReference type="Proteomes" id="UP000199515"/>
    </source>
</evidence>
<reference evidence="1 2" key="1">
    <citation type="submission" date="2016-10" db="EMBL/GenBank/DDBJ databases">
        <authorList>
            <person name="de Groot N.N."/>
        </authorList>
    </citation>
    <scope>NUCLEOTIDE SEQUENCE [LARGE SCALE GENOMIC DNA]</scope>
    <source>
        <strain evidence="1 2">CPCC 202699</strain>
    </source>
</reference>
<accession>A0A1H3E1H5</accession>
<name>A0A1H3E1H5_9PSEU</name>
<gene>
    <name evidence="1" type="ORF">SAMN05421504_103618</name>
</gene>